<evidence type="ECO:0000256" key="2">
    <source>
        <dbReference type="ARBA" id="ARBA00023043"/>
    </source>
</evidence>
<feature type="repeat" description="ANK" evidence="3">
    <location>
        <begin position="1286"/>
        <end position="1318"/>
    </location>
</feature>
<dbReference type="PANTHER" id="PTHR24198:SF165">
    <property type="entry name" value="ANKYRIN REPEAT-CONTAINING PROTEIN-RELATED"/>
    <property type="match status" value="1"/>
</dbReference>
<dbReference type="Pfam" id="PF12796">
    <property type="entry name" value="Ank_2"/>
    <property type="match status" value="5"/>
</dbReference>
<dbReference type="SUPFAM" id="SSF48403">
    <property type="entry name" value="Ankyrin repeat"/>
    <property type="match status" value="2"/>
</dbReference>
<evidence type="ECO:0000259" key="5">
    <source>
        <dbReference type="Pfam" id="PF24883"/>
    </source>
</evidence>
<dbReference type="InterPro" id="IPR036770">
    <property type="entry name" value="Ankyrin_rpt-contain_sf"/>
</dbReference>
<dbReference type="InterPro" id="IPR002110">
    <property type="entry name" value="Ankyrin_rpt"/>
</dbReference>
<dbReference type="Pfam" id="PF00023">
    <property type="entry name" value="Ank"/>
    <property type="match status" value="2"/>
</dbReference>
<dbReference type="Pfam" id="PF22939">
    <property type="entry name" value="WHD_GPIID"/>
    <property type="match status" value="1"/>
</dbReference>
<dbReference type="Pfam" id="PF24883">
    <property type="entry name" value="NPHP3_N"/>
    <property type="match status" value="1"/>
</dbReference>
<evidence type="ECO:0000256" key="3">
    <source>
        <dbReference type="PROSITE-ProRule" id="PRU00023"/>
    </source>
</evidence>
<dbReference type="InterPro" id="IPR054471">
    <property type="entry name" value="GPIID_WHD"/>
</dbReference>
<name>A0AAV9WVA6_9PEZI</name>
<dbReference type="Gene3D" id="3.40.50.300">
    <property type="entry name" value="P-loop containing nucleotide triphosphate hydrolases"/>
    <property type="match status" value="1"/>
</dbReference>
<feature type="repeat" description="ANK" evidence="3">
    <location>
        <begin position="839"/>
        <end position="863"/>
    </location>
</feature>
<proteinExistence type="predicted"/>
<dbReference type="SUPFAM" id="SSF52540">
    <property type="entry name" value="P-loop containing nucleoside triphosphate hydrolases"/>
    <property type="match status" value="1"/>
</dbReference>
<feature type="repeat" description="ANK" evidence="3">
    <location>
        <begin position="1077"/>
        <end position="1109"/>
    </location>
</feature>
<dbReference type="PROSITE" id="PS50088">
    <property type="entry name" value="ANK_REPEAT"/>
    <property type="match status" value="10"/>
</dbReference>
<feature type="repeat" description="ANK" evidence="3">
    <location>
        <begin position="868"/>
        <end position="900"/>
    </location>
</feature>
<dbReference type="InterPro" id="IPR027417">
    <property type="entry name" value="P-loop_NTPase"/>
</dbReference>
<comment type="caution">
    <text evidence="6">The sequence shown here is derived from an EMBL/GenBank/DDBJ whole genome shotgun (WGS) entry which is preliminary data.</text>
</comment>
<organism evidence="6 7">
    <name type="scientific">Orbilia ellipsospora</name>
    <dbReference type="NCBI Taxonomy" id="2528407"/>
    <lineage>
        <taxon>Eukaryota</taxon>
        <taxon>Fungi</taxon>
        <taxon>Dikarya</taxon>
        <taxon>Ascomycota</taxon>
        <taxon>Pezizomycotina</taxon>
        <taxon>Orbiliomycetes</taxon>
        <taxon>Orbiliales</taxon>
        <taxon>Orbiliaceae</taxon>
        <taxon>Orbilia</taxon>
    </lineage>
</organism>
<evidence type="ECO:0000313" key="7">
    <source>
        <dbReference type="Proteomes" id="UP001365542"/>
    </source>
</evidence>
<evidence type="ECO:0000313" key="6">
    <source>
        <dbReference type="EMBL" id="KAK6525192.1"/>
    </source>
</evidence>
<dbReference type="PANTHER" id="PTHR24198">
    <property type="entry name" value="ANKYRIN REPEAT AND PROTEIN KINASE DOMAIN-CONTAINING PROTEIN"/>
    <property type="match status" value="1"/>
</dbReference>
<keyword evidence="1" id="KW-0677">Repeat</keyword>
<feature type="repeat" description="ANK" evidence="3">
    <location>
        <begin position="767"/>
        <end position="799"/>
    </location>
</feature>
<protein>
    <recommendedName>
        <fullName evidence="8">NACHT domain-containing protein</fullName>
    </recommendedName>
</protein>
<evidence type="ECO:0008006" key="8">
    <source>
        <dbReference type="Google" id="ProtNLM"/>
    </source>
</evidence>
<dbReference type="InterPro" id="IPR056884">
    <property type="entry name" value="NPHP3-like_N"/>
</dbReference>
<feature type="repeat" description="ANK" evidence="3">
    <location>
        <begin position="800"/>
        <end position="832"/>
    </location>
</feature>
<dbReference type="PROSITE" id="PS50297">
    <property type="entry name" value="ANK_REP_REGION"/>
    <property type="match status" value="8"/>
</dbReference>
<feature type="repeat" description="ANK" evidence="3">
    <location>
        <begin position="1110"/>
        <end position="1142"/>
    </location>
</feature>
<feature type="domain" description="Nephrocystin 3-like N-terminal" evidence="5">
    <location>
        <begin position="186"/>
        <end position="352"/>
    </location>
</feature>
<dbReference type="Proteomes" id="UP001365542">
    <property type="component" value="Unassembled WGS sequence"/>
</dbReference>
<dbReference type="SMART" id="SM00248">
    <property type="entry name" value="ANK"/>
    <property type="match status" value="17"/>
</dbReference>
<dbReference type="EMBL" id="JAVHJO010000017">
    <property type="protein sequence ID" value="KAK6525192.1"/>
    <property type="molecule type" value="Genomic_DNA"/>
</dbReference>
<feature type="repeat" description="ANK" evidence="3">
    <location>
        <begin position="1176"/>
        <end position="1208"/>
    </location>
</feature>
<feature type="domain" description="GPI inositol-deacylase winged helix" evidence="4">
    <location>
        <begin position="470"/>
        <end position="532"/>
    </location>
</feature>
<feature type="repeat" description="ANK" evidence="3">
    <location>
        <begin position="738"/>
        <end position="766"/>
    </location>
</feature>
<reference evidence="6 7" key="1">
    <citation type="submission" date="2019-10" db="EMBL/GenBank/DDBJ databases">
        <authorList>
            <person name="Palmer J.M."/>
        </authorList>
    </citation>
    <scope>NUCLEOTIDE SEQUENCE [LARGE SCALE GENOMIC DNA]</scope>
    <source>
        <strain evidence="6 7">TWF694</strain>
    </source>
</reference>
<keyword evidence="7" id="KW-1185">Reference proteome</keyword>
<sequence length="1322" mass="146404">MAELGVIASVIQVVQVTQQVLTSCYRFLGKVRNAAGEVDATIREVGQLMALLADLDVIIKDRDESEVSHLKPLLGQHGPLTIALEALKELNAKLSVVIGPEKMAFREKLKWPFESKKVTEVLNTIKRQRQLIELTLAGDTNAMVREIKLSLEETKLQEEREKILNWLRSGDPTFKHLRSRNLYQVGSNAWALDSTEFKSWKDGLGTAFWIHAIPGAGKTILCSTIIDHVSEWCKSEPGMRMAFFYFGFNDVENQTLGHVLRSLVTQLSEYNVKLSTPLRLLYEECDRGRKQPDEKTLASILFGILNEGPKTFLVLDALDECSLHERARFFSLVTEDMRTQPARKYNILFTSRKEMDIEQSVAKMKEHTQTYILPILAKDIDADIRLHVRKFLDSQDNGTFKNLPPEIRSEIEGKMATGASGMFRWVACQLSAIRKCKQTGAIRKLLNSLPGTLEETYDRILLSIPEETWEIARSALMLLTYSLRPLTIQELAEGMVVDIVDQRFDAEEHRLIYYREVLEICSSLVTVSTVKNNDTNSQWLREKAEIERHMHSPGSYSIELIQLAHFSVKEYLVAHKPDGRSQISRFRFSSMVAHRCITRISLVYLLDFSNGNRLTEIDFKSFPFLAYASRFWTEHWQNCLKEKEAEDQQTNELLKRLFNTEQPNSYINTLNICNPDLLIDPEWPNHINFRVARTGKSLDSFPPPIYYTAQMGNYELCKWLVDVGNCDINQSRGRFGQPIHIASRLGHAKVVKFLIEQNTDINTSSGEYGTPLQAATYGGHKDIVRLLLDHGANVNAQGGKFGSALIAACHENHLEIAAILLEEGADLNIVCEGKLKGKALNIAAAAGNTRLVQLLLKHGADINDPCGGEGTALYAAAGAGAFDTLRMLLRAGADINRQSGRNCTALHNACARKVDDAGEDNHTEMVRLLLKSGADVKIRGGSYGDVVQAAISGGAAGNKGPGSIGALKLLLQHGANIHYQGGIYHSAIRTAVFRGNSEAARILLDSGVEVDDEIFVMAIEWNRKQVISLLFRRGINPNAQTKDGTALLMAIKKMDMETINILLSDPSLDVNAQGGENGETALYCALDRGENELVRLLLKNGADPNQECADGRRCLTVAVKEGDLELAKLLVDSGVDINARGPEEAAAIVAACKSGNKDVVCFLLDQGADVNMWDPKHGDALQAAAYKGHVEIVKLLLDNGANVKALEGEHGSCLEAAILGIKDTNIIYLLLNAGANVNFSRPIADLHAQRCGIGGPLLAAIWKEKTDIVPLLIDRGADVHFPGREYYGTALEQAIWLGNRELFNILLDNGADVNQIGGEDGW</sequence>
<feature type="repeat" description="ANK" evidence="3">
    <location>
        <begin position="1143"/>
        <end position="1175"/>
    </location>
</feature>
<accession>A0AAV9WVA6</accession>
<gene>
    <name evidence="6" type="ORF">TWF694_005338</name>
</gene>
<dbReference type="Gene3D" id="1.25.40.20">
    <property type="entry name" value="Ankyrin repeat-containing domain"/>
    <property type="match status" value="3"/>
</dbReference>
<evidence type="ECO:0000256" key="1">
    <source>
        <dbReference type="ARBA" id="ARBA00022737"/>
    </source>
</evidence>
<evidence type="ECO:0000259" key="4">
    <source>
        <dbReference type="Pfam" id="PF22939"/>
    </source>
</evidence>
<keyword evidence="2 3" id="KW-0040">ANK repeat</keyword>